<dbReference type="AlphaFoldDB" id="A0AAV3U063"/>
<feature type="chain" id="PRO_5043495221" evidence="2">
    <location>
        <begin position="19"/>
        <end position="443"/>
    </location>
</feature>
<dbReference type="EMBL" id="BAABLX010000007">
    <property type="protein sequence ID" value="GAA4935639.1"/>
    <property type="molecule type" value="Genomic_DNA"/>
</dbReference>
<organism evidence="3 4">
    <name type="scientific">Halioxenophilus aromaticivorans</name>
    <dbReference type="NCBI Taxonomy" id="1306992"/>
    <lineage>
        <taxon>Bacteria</taxon>
        <taxon>Pseudomonadati</taxon>
        <taxon>Pseudomonadota</taxon>
        <taxon>Gammaproteobacteria</taxon>
        <taxon>Alteromonadales</taxon>
        <taxon>Alteromonadaceae</taxon>
        <taxon>Halioxenophilus</taxon>
    </lineage>
</organism>
<feature type="region of interest" description="Disordered" evidence="1">
    <location>
        <begin position="98"/>
        <end position="131"/>
    </location>
</feature>
<evidence type="ECO:0000313" key="3">
    <source>
        <dbReference type="EMBL" id="GAA4935639.1"/>
    </source>
</evidence>
<dbReference type="Proteomes" id="UP001409585">
    <property type="component" value="Unassembled WGS sequence"/>
</dbReference>
<proteinExistence type="predicted"/>
<protein>
    <submittedName>
        <fullName evidence="3">Uncharacterized protein</fullName>
    </submittedName>
</protein>
<evidence type="ECO:0000256" key="2">
    <source>
        <dbReference type="SAM" id="SignalP"/>
    </source>
</evidence>
<gene>
    <name evidence="3" type="ORF">GCM10025791_11480</name>
</gene>
<evidence type="ECO:0000313" key="4">
    <source>
        <dbReference type="Proteomes" id="UP001409585"/>
    </source>
</evidence>
<keyword evidence="4" id="KW-1185">Reference proteome</keyword>
<keyword evidence="2" id="KW-0732">Signal</keyword>
<accession>A0AAV3U063</accession>
<comment type="caution">
    <text evidence="3">The sequence shown here is derived from an EMBL/GenBank/DDBJ whole genome shotgun (WGS) entry which is preliminary data.</text>
</comment>
<reference evidence="4" key="1">
    <citation type="journal article" date="2019" name="Int. J. Syst. Evol. Microbiol.">
        <title>The Global Catalogue of Microorganisms (GCM) 10K type strain sequencing project: providing services to taxonomists for standard genome sequencing and annotation.</title>
        <authorList>
            <consortium name="The Broad Institute Genomics Platform"/>
            <consortium name="The Broad Institute Genome Sequencing Center for Infectious Disease"/>
            <person name="Wu L."/>
            <person name="Ma J."/>
        </authorList>
    </citation>
    <scope>NUCLEOTIDE SEQUENCE [LARGE SCALE GENOMIC DNA]</scope>
    <source>
        <strain evidence="4">JCM 19134</strain>
    </source>
</reference>
<name>A0AAV3U063_9ALTE</name>
<sequence>MKIIIQGIAVLLIFIAQASVGQSSDVVRAKHMIGQVERGLGSIKRNDVNTINGYTTKLKQAKEILEAESDKQNPAFKEVAGQWMAARERLYATLEDWKQNPATAQTTTQQPSLSPRPMVAPQAAAQPATGNSSQLYNQLITKYQSQNRPRLPADVDAQTGKTWLAAMVNLYDAQWQQDNQQAKQWHASGKLNKNDYDRFTRWVNGTWHTQIGEQINQAFGTWDNTLNMNVAAAQQLLTISTGDKNKVMNTATGDHLLRNQAMLKQSEDLLALVSEVETVFGKQQINLRKKQKVLLSQAGDHLTELQPFAEEYLAQWKKAPKKSNKNPNSMYLWFNGSRVAEITQKREIWINSNFAGSVSKSGEIYQKGNYVGKLEPNGELWLSKQNRSAKFMDNGEVWVGGSHIGTILKDGNVTGFNTAASIEGPGDWRLAAVVYFLQVFPLN</sequence>
<dbReference type="RefSeq" id="WP_345418426.1">
    <property type="nucleotide sequence ID" value="NZ_AP031496.1"/>
</dbReference>
<feature type="compositionally biased region" description="Low complexity" evidence="1">
    <location>
        <begin position="99"/>
        <end position="111"/>
    </location>
</feature>
<evidence type="ECO:0000256" key="1">
    <source>
        <dbReference type="SAM" id="MobiDB-lite"/>
    </source>
</evidence>
<feature type="signal peptide" evidence="2">
    <location>
        <begin position="1"/>
        <end position="18"/>
    </location>
</feature>